<sequence length="266" mass="29307">MLIADSVTVKGRHEQLVPPTSLSVQRGEVHLVVADPQISRTALALALSGRMQPTSGAVAWGHSDALKTLRRHSALLDSPEVNEPESHMKVRDVVGEDLALVPGPIWRKPRAKKWISEHGFDDVAADWADAIDPARRLELQLLLAAENPHVELLVLDSPDRHDLHDELWMDLLIEFASSPREFAVLAIVSDIPYDWDGPVSYLGSLPEQPEEIADPIEEETLEETSSEGFVQEELDLDLPEPTSQVPVIDQPASEEPAAESSEAKDN</sequence>
<keyword evidence="3" id="KW-1185">Reference proteome</keyword>
<dbReference type="SUPFAM" id="SSF52540">
    <property type="entry name" value="P-loop containing nucleoside triphosphate hydrolases"/>
    <property type="match status" value="1"/>
</dbReference>
<dbReference type="Gene3D" id="3.40.50.300">
    <property type="entry name" value="P-loop containing nucleotide triphosphate hydrolases"/>
    <property type="match status" value="1"/>
</dbReference>
<gene>
    <name evidence="2" type="ORF">D3791_10815</name>
</gene>
<keyword evidence="2" id="KW-0547">Nucleotide-binding</keyword>
<protein>
    <submittedName>
        <fullName evidence="2">ABC transporter ATP-binding protein</fullName>
    </submittedName>
</protein>
<evidence type="ECO:0000256" key="1">
    <source>
        <dbReference type="SAM" id="MobiDB-lite"/>
    </source>
</evidence>
<dbReference type="InterPro" id="IPR027417">
    <property type="entry name" value="P-loop_NTPase"/>
</dbReference>
<dbReference type="RefSeq" id="WP_022875567.1">
    <property type="nucleotide sequence ID" value="NZ_CP032549.1"/>
</dbReference>
<accession>A0A6H0SMB9</accession>
<reference evidence="2 3" key="1">
    <citation type="submission" date="2018-09" db="EMBL/GenBank/DDBJ databases">
        <title>Glutamicibacter mishrai S5-52T (LMG 29155T = KCTC 39846T).</title>
        <authorList>
            <person name="Das S.K."/>
        </authorList>
    </citation>
    <scope>NUCLEOTIDE SEQUENCE [LARGE SCALE GENOMIC DNA]</scope>
    <source>
        <strain evidence="2 3">S5-52</strain>
    </source>
</reference>
<feature type="compositionally biased region" description="Acidic residues" evidence="1">
    <location>
        <begin position="219"/>
        <end position="238"/>
    </location>
</feature>
<feature type="compositionally biased region" description="Low complexity" evidence="1">
    <location>
        <begin position="251"/>
        <end position="260"/>
    </location>
</feature>
<organism evidence="2 3">
    <name type="scientific">Glutamicibacter mishrai</name>
    <dbReference type="NCBI Taxonomy" id="1775880"/>
    <lineage>
        <taxon>Bacteria</taxon>
        <taxon>Bacillati</taxon>
        <taxon>Actinomycetota</taxon>
        <taxon>Actinomycetes</taxon>
        <taxon>Micrococcales</taxon>
        <taxon>Micrococcaceae</taxon>
        <taxon>Glutamicibacter</taxon>
    </lineage>
</organism>
<name>A0A6H0SMB9_9MICC</name>
<keyword evidence="2" id="KW-0067">ATP-binding</keyword>
<feature type="region of interest" description="Disordered" evidence="1">
    <location>
        <begin position="219"/>
        <end position="266"/>
    </location>
</feature>
<evidence type="ECO:0000313" key="2">
    <source>
        <dbReference type="EMBL" id="QIV87569.1"/>
    </source>
</evidence>
<dbReference type="AlphaFoldDB" id="A0A6H0SMB9"/>
<dbReference type="Proteomes" id="UP000502331">
    <property type="component" value="Chromosome"/>
</dbReference>
<dbReference type="GO" id="GO:0005524">
    <property type="term" value="F:ATP binding"/>
    <property type="evidence" value="ECO:0007669"/>
    <property type="project" value="UniProtKB-KW"/>
</dbReference>
<proteinExistence type="predicted"/>
<dbReference type="EMBL" id="CP032549">
    <property type="protein sequence ID" value="QIV87569.1"/>
    <property type="molecule type" value="Genomic_DNA"/>
</dbReference>
<evidence type="ECO:0000313" key="3">
    <source>
        <dbReference type="Proteomes" id="UP000502331"/>
    </source>
</evidence>